<dbReference type="EMBL" id="OOIN01000031">
    <property type="protein sequence ID" value="SPO30117.1"/>
    <property type="molecule type" value="Genomic_DNA"/>
</dbReference>
<feature type="compositionally biased region" description="Low complexity" evidence="1">
    <location>
        <begin position="61"/>
        <end position="88"/>
    </location>
</feature>
<keyword evidence="3" id="KW-1185">Reference proteome</keyword>
<feature type="region of interest" description="Disordered" evidence="1">
    <location>
        <begin position="299"/>
        <end position="362"/>
    </location>
</feature>
<feature type="compositionally biased region" description="Polar residues" evidence="1">
    <location>
        <begin position="239"/>
        <end position="255"/>
    </location>
</feature>
<feature type="compositionally biased region" description="Acidic residues" evidence="1">
    <location>
        <begin position="256"/>
        <end position="272"/>
    </location>
</feature>
<feature type="compositionally biased region" description="Low complexity" evidence="1">
    <location>
        <begin position="305"/>
        <end position="328"/>
    </location>
</feature>
<evidence type="ECO:0000256" key="1">
    <source>
        <dbReference type="SAM" id="MobiDB-lite"/>
    </source>
</evidence>
<organism evidence="2 3">
    <name type="scientific">Ustilago trichophora</name>
    <dbReference type="NCBI Taxonomy" id="86804"/>
    <lineage>
        <taxon>Eukaryota</taxon>
        <taxon>Fungi</taxon>
        <taxon>Dikarya</taxon>
        <taxon>Basidiomycota</taxon>
        <taxon>Ustilaginomycotina</taxon>
        <taxon>Ustilaginomycetes</taxon>
        <taxon>Ustilaginales</taxon>
        <taxon>Ustilaginaceae</taxon>
        <taxon>Ustilago</taxon>
    </lineage>
</organism>
<evidence type="ECO:0000313" key="3">
    <source>
        <dbReference type="Proteomes" id="UP000324022"/>
    </source>
</evidence>
<feature type="region of interest" description="Disordered" evidence="1">
    <location>
        <begin position="239"/>
        <end position="283"/>
    </location>
</feature>
<dbReference type="Proteomes" id="UP000324022">
    <property type="component" value="Unassembled WGS sequence"/>
</dbReference>
<proteinExistence type="predicted"/>
<protein>
    <submittedName>
        <fullName evidence="2">Uncharacterized protein</fullName>
    </submittedName>
</protein>
<name>A0A5C3EK67_9BASI</name>
<feature type="compositionally biased region" description="Basic and acidic residues" evidence="1">
    <location>
        <begin position="25"/>
        <end position="50"/>
    </location>
</feature>
<feature type="compositionally biased region" description="Low complexity" evidence="1">
    <location>
        <begin position="1"/>
        <end position="20"/>
    </location>
</feature>
<feature type="region of interest" description="Disordered" evidence="1">
    <location>
        <begin position="392"/>
        <end position="422"/>
    </location>
</feature>
<accession>A0A5C3EK67</accession>
<dbReference type="AlphaFoldDB" id="A0A5C3EK67"/>
<feature type="region of interest" description="Disordered" evidence="1">
    <location>
        <begin position="1"/>
        <end position="102"/>
    </location>
</feature>
<gene>
    <name evidence="2" type="ORF">UTRI_05956</name>
</gene>
<reference evidence="2 3" key="1">
    <citation type="submission" date="2018-03" db="EMBL/GenBank/DDBJ databases">
        <authorList>
            <person name="Guldener U."/>
        </authorList>
    </citation>
    <scope>NUCLEOTIDE SEQUENCE [LARGE SCALE GENOMIC DNA]</scope>
    <source>
        <strain evidence="2 3">NBRC100155</strain>
    </source>
</reference>
<evidence type="ECO:0000313" key="2">
    <source>
        <dbReference type="EMBL" id="SPO30117.1"/>
    </source>
</evidence>
<sequence>MATVSSDAAPSLPAAPSAPLDVEEVEHSHDTHNIETPPRHNIETSPRHNLETSPQLSIETPPLASPSRPDSPSSPASSPSPAAAGADAQRNHTACLTPDPKKKSYYHWSDADTARLLEVIFSNDLFARALVPGRTPGSATRTIKTRKNTLWKQVFREVFPGEDDRQADRVKTKFRNLIDSYRKIKAKMSFTGAGSLLRDMNPEDPTYLSRAGLATQHPWFERMHEMMLDRTQAGPALLLTSSGYDDSASCRNDSSSVEEADEPMELTEDDDSPQTASGRGLPPLDAVLQASQDDPFANRVLRGNSFEPSNSTSSESHFSNSTPATPAAPRRRSATTAGLDDSPQMQPSFGKRGRKDTSSARKTWSQAFITSNNAALQAKVRIEEERTKREALRLQHQREERESQERAREAEKERDQRSREAERNFSLEMMRLVVTGKGFQLPILNDNNDSTTGAAFSLGRPAA</sequence>